<dbReference type="Pfam" id="PF13287">
    <property type="entry name" value="Fn3_assoc"/>
    <property type="match status" value="1"/>
</dbReference>
<dbReference type="SUPFAM" id="SSF49313">
    <property type="entry name" value="Cadherin-like"/>
    <property type="match status" value="17"/>
</dbReference>
<name>A0A7J5AHG5_9FLAO</name>
<dbReference type="Proteomes" id="UP000490922">
    <property type="component" value="Unassembled WGS sequence"/>
</dbReference>
<keyword evidence="1 2" id="KW-0732">Signal</keyword>
<evidence type="ECO:0000313" key="4">
    <source>
        <dbReference type="EMBL" id="KAB1157062.1"/>
    </source>
</evidence>
<dbReference type="InterPro" id="IPR026444">
    <property type="entry name" value="Secre_tail"/>
</dbReference>
<evidence type="ECO:0000256" key="1">
    <source>
        <dbReference type="ARBA" id="ARBA00022729"/>
    </source>
</evidence>
<dbReference type="Pfam" id="PF18962">
    <property type="entry name" value="Por_Secre_tail"/>
    <property type="match status" value="1"/>
</dbReference>
<dbReference type="PROSITE" id="PS51841">
    <property type="entry name" value="LTD"/>
    <property type="match status" value="1"/>
</dbReference>
<sequence>MKKITFLFCLYFLICSSKAIFSQNIVINEILASNTNSIQDEDSSRQDWIELYNSGATAVNFLGFGLSDDPLLPYKWTFPNVSLGAGQYLIIWASDKNRSVAGNPLHTNFKISASGEALFLTNTSGVTINSVPAVSLQADASYGRFPNGIGPYVFFESPTPNAVNAAAGFSEALSPPVFSQASGFLTSGFNLSISSPDPGTTIIYTLDGSEPDENNLSGTTYNYKNQYPKLPGQAFGPFLFNSFKTLQYTAPIAISDRTPQPNKISVMSTTYDFTPPYFPNGTIYKGNVIRAKVIKPGALSSKVVSRNYFITPSGSTKYSLPVLSFCFDENDLYDYEDGIVVAGIDFDNWRTANPTKTPSRQIGNFERDGIANERKANMHYFVNGLEKINQDVGIRIRGAFSRVYPSKSWNIAARSDFGDDNLSYKFFADEPFTSYERLSAKSGGSDFYNTMFRDALNHQLVKDLRMETESFQPMVVFMNGEYWGLLNMREKYDNNYFKQVYNIDAVDLLENQGAVQEGDAIDYNNMYSYISSNSFTSNANYAYIQTRMDTDNFIDYFTTNIFAQNDDWPGNNIVYWRKKTAGFVSNAPYGHDGRWRWAIHDMDSTLGKPDHNSLADATSTTGTSPNPPWSTLILRKLLENNTFKNDFINRLADLMNTNFISSRIVAKINEISAIIAPEMNDQYFRWKAPLDNGDWQYHLNKEKDFANERPAFQRGHIRSKFGISSNINANLNVSNYDHGYIKISTIDIKDGTPGITGNPYPWTGIYFSGIPLKLKATAKPGFVFSNWTGASTSSDSEITITPTANFSITAVFVPDGIVDISVPIYFWMMDGNIVNGAQLTTLNSTYELASNGVIQYQSCNSGYPTTNAGKSSMERRNLPTTINYRQAVNGNIAYPADMRGIQIKQPFQNGVLENTMVFNFSTSGYKKIKFSFAGIDEGAASAISIDYSVNSGSPIWITTDLITTSLPLTSSYQLFQVDFSTITSVDNNSNFKIRFRFTGPNMTEDLGKRVTFNNIAVDGVKLPLSYLSPNVFSVSAAIANLVPSTTRVMTGYSVFPNLPSGLTLNTSSGIISGTPIVTSLASNYLVTGTYATGTETFNINITVKDIAPSSLSYASPNIFTRNTGISNLTPTSSGGLVVSYSVSPNLPTGLSLDITTGEISGIPTVLTPAATYTMTAVNSGGSTSFDVVITVNDVAPSALSYASPNVFTKNSAIVALNPSLSGGAVLSYSISPALPSGLSFNTSSGVISGTPTAIAGAATYTVIAVNSGGSTSFDVVITVNDVAPSLLSYSSPNVFTRNSAIVALNPSVSGGAVLSYTIAPTLPAGLFFNTSSGVISGTPTAIAGGATYTVTAVNSGGSTSFGVVITVNDVAPSLLSYSSPNVFTKNSAIVALNPTVSGGAVLSYSISPALPSGLSFNTASGVISGTPTAIASSATYTVIAVNSGGSTSFDVVITVNDVAPSLLSYSSPNVFTKNSAIVALNPTVSGGAVLSYSISPALPSGLSFNTASGVISGTPTAIASSATYTVTAINSGGSTSFEVVITVNDVAPSALSYASPNVFTKNSAIVALNPTVSGGAVLSYSISPALPSGLSFNTASGVISGTPTAIAGLGTYIVTAVNSGGSTSFDVVITVNDVAPSALSYSSPNVFTKNSAIVALNPSVSGGAVLSYSISPALPSGLSFNTASGVISGTPTAIAGAATYTLTALNSGGSTSFGVVITVNDVAPSLLSYASPNVFTKNSAIVALNPSVSGGAVLSYTISPALPAGLSFNTTSGVISGVPFVTSPTTIYTVNAANSGGSTSFDAVITVNDVAPNTFSYPSPNVFTKNSAIVALNPSVSGGAVLSYSISPALPSGLSFNTASGVISGTPTAIAGAATYTVIAVNSGGSTSFDVVITVNDVAPSTLSYSSPNVFTKNSAIVALNPSVSGGGVLSYSISPALPSGLSFNTASGVISGTPTAIAGAATYTVIAVNSGGSTSFEVVITVNDVAPSALSYASPNVFTKNSAIVALNPSVSGGAVLSYSISPALPSGLSFNTASGVISGTPTAIAGAATYTVTAFNSGGSTSFDVVITVNDVAPSALSYASPNVFTKNSAIVALNPSVSGGAVLSYAISPALPSGLSFNTSSGVISGTPTAIAGAATYTVIAVNSGGSTSFDVVITVNDVAPSLLSYSSPNVFTRNSAIVALNPTVSGGAVLSYSISPALPSGLSFNTASGVISGTPTAIASSATYTVTAINSGGSTSFEVVITVNDVAPSALSYASPNVFTKNSAIVALNPSVSGGAVLSYSISPALPSGLSFNTASGVISGTPTAIAGLGTYIVTAVNSGGSTSFGVVITVNDVAPSALSYASPNVFTKNSAIVALNPSVSGGAVLSYAISPALPSGLSFNTASGVISGTPTAIAGAATYTVIAVNSGGSTSFDVVITVNDVAPSLLSYSSPNVFTKNSAIVALNPTVSGGAVLSYSISPALPSGLSFNTASGVISGTPTAIASSATYTVTAFNSGGSTSFDVVITVNDVAPSNLSYPSPNVFTKNSAIVASNPSVSGGAVLSYAISPALPSGLSFNTASGVISGTPTAIAGAATYTVTAFNSGGSTSFDVVITVNDVAPSTLSYSSPNVFTRNSAIVALNPSVSGGGVLSYSISPALPSGLSFNTASGVISGTPTAIAGLGTYIVTAVNSGGSTSFDVVITVNDVAPSLLSYSSPNVFTKNSAIVALNPSVSGGAVLSYAISPALPSGLSLNTASGVISGVPFVTSPTTIYTVNAANSGGSTSFDAVITVNDVAPNTFSYPSPNVFTKNTNIINLSPSISGIVLSYSIAPTLPAGLFFNTSSGVISGTPTAIAGGATYTVTAVNSGGSTSFDVVITVNDVAPSALSYASPNVFTVGNSILELIPTYEGIINNFNIVPDLPNGLSIDASTGIISGIPKTDSETKSYIITGTNTNGSTSFEIEIKVDNTLTIDTNNLKNIKVFPNPFNEILFLSGISSSISYKIFGIEGKLIQRGDVVNSKIELSNLPNGVYFLKLISEGREEIKKIIKK</sequence>
<reference evidence="4 5" key="1">
    <citation type="submission" date="2019-09" db="EMBL/GenBank/DDBJ databases">
        <title>Flavobacterium sp. nov., isolated from glacier ice.</title>
        <authorList>
            <person name="Liu Q."/>
        </authorList>
    </citation>
    <scope>NUCLEOTIDE SEQUENCE [LARGE SCALE GENOMIC DNA]</scope>
    <source>
        <strain evidence="4 5">NBRC 112527</strain>
    </source>
</reference>
<proteinExistence type="predicted"/>
<feature type="chain" id="PRO_5029441987" evidence="2">
    <location>
        <begin position="20"/>
        <end position="3033"/>
    </location>
</feature>
<evidence type="ECO:0000313" key="5">
    <source>
        <dbReference type="Proteomes" id="UP000490922"/>
    </source>
</evidence>
<protein>
    <submittedName>
        <fullName evidence="4">T9SS type A sorting domain-containing protein</fullName>
    </submittedName>
</protein>
<dbReference type="Pfam" id="PF00932">
    <property type="entry name" value="LTD"/>
    <property type="match status" value="1"/>
</dbReference>
<organism evidence="4 5">
    <name type="scientific">Flavobacterium luteum</name>
    <dbReference type="NCBI Taxonomy" id="2026654"/>
    <lineage>
        <taxon>Bacteria</taxon>
        <taxon>Pseudomonadati</taxon>
        <taxon>Bacteroidota</taxon>
        <taxon>Flavobacteriia</taxon>
        <taxon>Flavobacteriales</taxon>
        <taxon>Flavobacteriaceae</taxon>
        <taxon>Flavobacterium</taxon>
    </lineage>
</organism>
<evidence type="ECO:0000256" key="2">
    <source>
        <dbReference type="SAM" id="SignalP"/>
    </source>
</evidence>
<dbReference type="Pfam" id="PF05345">
    <property type="entry name" value="He_PIG"/>
    <property type="match status" value="21"/>
</dbReference>
<feature type="signal peptide" evidence="2">
    <location>
        <begin position="1"/>
        <end position="19"/>
    </location>
</feature>
<dbReference type="SUPFAM" id="SSF74853">
    <property type="entry name" value="Lamin A/C globular tail domain"/>
    <property type="match status" value="1"/>
</dbReference>
<dbReference type="OrthoDB" id="9806464at2"/>
<dbReference type="InterPro" id="IPR044060">
    <property type="entry name" value="Bacterial_rp_domain"/>
</dbReference>
<dbReference type="InterPro" id="IPR014867">
    <property type="entry name" value="Spore_coat_CotH_CotH2/3/7"/>
</dbReference>
<gene>
    <name evidence="4" type="ORF">F6464_06880</name>
</gene>
<dbReference type="GO" id="GO:0016020">
    <property type="term" value="C:membrane"/>
    <property type="evidence" value="ECO:0007669"/>
    <property type="project" value="InterPro"/>
</dbReference>
<comment type="caution">
    <text evidence="4">The sequence shown here is derived from an EMBL/GenBank/DDBJ whole genome shotgun (WGS) entry which is preliminary data.</text>
</comment>
<accession>A0A7J5AHG5</accession>
<dbReference type="InterPro" id="IPR001322">
    <property type="entry name" value="Lamin_tail_dom"/>
</dbReference>
<dbReference type="InterPro" id="IPR013783">
    <property type="entry name" value="Ig-like_fold"/>
</dbReference>
<dbReference type="Pfam" id="PF18998">
    <property type="entry name" value="Flg_new_2"/>
    <property type="match status" value="1"/>
</dbReference>
<dbReference type="InterPro" id="IPR026876">
    <property type="entry name" value="Fn3_assoc_repeat"/>
</dbReference>
<feature type="domain" description="LTD" evidence="3">
    <location>
        <begin position="21"/>
        <end position="135"/>
    </location>
</feature>
<dbReference type="Gene3D" id="2.60.40.1260">
    <property type="entry name" value="Lamin Tail domain"/>
    <property type="match status" value="1"/>
</dbReference>
<dbReference type="GO" id="GO:0005509">
    <property type="term" value="F:calcium ion binding"/>
    <property type="evidence" value="ECO:0007669"/>
    <property type="project" value="InterPro"/>
</dbReference>
<dbReference type="InterPro" id="IPR015919">
    <property type="entry name" value="Cadherin-like_sf"/>
</dbReference>
<dbReference type="RefSeq" id="WP_151107056.1">
    <property type="nucleotide sequence ID" value="NZ_WAEM01000002.1"/>
</dbReference>
<dbReference type="NCBIfam" id="TIGR04183">
    <property type="entry name" value="Por_Secre_tail"/>
    <property type="match status" value="1"/>
</dbReference>
<evidence type="ECO:0000259" key="3">
    <source>
        <dbReference type="PROSITE" id="PS51841"/>
    </source>
</evidence>
<dbReference type="Pfam" id="PF08757">
    <property type="entry name" value="CotH"/>
    <property type="match status" value="1"/>
</dbReference>
<keyword evidence="5" id="KW-1185">Reference proteome</keyword>
<dbReference type="Gene3D" id="2.60.40.10">
    <property type="entry name" value="Immunoglobulins"/>
    <property type="match status" value="22"/>
</dbReference>
<dbReference type="EMBL" id="WAEM01000002">
    <property type="protein sequence ID" value="KAB1157062.1"/>
    <property type="molecule type" value="Genomic_DNA"/>
</dbReference>
<dbReference type="InterPro" id="IPR036415">
    <property type="entry name" value="Lamin_tail_dom_sf"/>
</dbReference>